<comment type="caution">
    <text evidence="1">The sequence shown here is derived from an EMBL/GenBank/DDBJ whole genome shotgun (WGS) entry which is preliminary data.</text>
</comment>
<reference evidence="1 2" key="1">
    <citation type="submission" date="2020-07" db="EMBL/GenBank/DDBJ databases">
        <title>Draft genome and description of Aeromicrobium phoceense strain Marseille-Q0843 isolated from healthy skin swab.</title>
        <authorList>
            <person name="Boxberger M."/>
            <person name="La Scola B."/>
        </authorList>
    </citation>
    <scope>NUCLEOTIDE SEQUENCE [LARGE SCALE GENOMIC DNA]</scope>
    <source>
        <strain evidence="1 2">Marseille-Q0843</strain>
    </source>
</reference>
<dbReference type="AlphaFoldDB" id="A0A838XCK3"/>
<dbReference type="EMBL" id="JACEOG010000001">
    <property type="protein sequence ID" value="MBA4608265.1"/>
    <property type="molecule type" value="Genomic_DNA"/>
</dbReference>
<name>A0A838XCK3_9ACTN</name>
<sequence length="156" mass="17568">MDSAVLLPLATLVLGSVLTFTLEAIRHRRQRKESVQDARRLERSQAYVDYLECAHEAAHLLGRATPGCPNPLEDIAHSYWLVDSSVASRLRVIEVLGSEDVISRAKGMRTALVTFRRDLQSEEMTYWSEEYQDAYGLVVSARGAFIEAARSDLRQT</sequence>
<dbReference type="RefSeq" id="WP_181755000.1">
    <property type="nucleotide sequence ID" value="NZ_DAMCVE010000002.1"/>
</dbReference>
<evidence type="ECO:0000313" key="2">
    <source>
        <dbReference type="Proteomes" id="UP000550354"/>
    </source>
</evidence>
<organism evidence="1 2">
    <name type="scientific">Aeromicrobium phoceense</name>
    <dbReference type="NCBI Taxonomy" id="2754045"/>
    <lineage>
        <taxon>Bacteria</taxon>
        <taxon>Bacillati</taxon>
        <taxon>Actinomycetota</taxon>
        <taxon>Actinomycetes</taxon>
        <taxon>Propionibacteriales</taxon>
        <taxon>Nocardioidaceae</taxon>
        <taxon>Aeromicrobium</taxon>
    </lineage>
</organism>
<keyword evidence="2" id="KW-1185">Reference proteome</keyword>
<evidence type="ECO:0000313" key="1">
    <source>
        <dbReference type="EMBL" id="MBA4608265.1"/>
    </source>
</evidence>
<dbReference type="Proteomes" id="UP000550354">
    <property type="component" value="Unassembled WGS sequence"/>
</dbReference>
<proteinExistence type="predicted"/>
<gene>
    <name evidence="1" type="ORF">H1W00_07225</name>
</gene>
<evidence type="ECO:0008006" key="3">
    <source>
        <dbReference type="Google" id="ProtNLM"/>
    </source>
</evidence>
<protein>
    <recommendedName>
        <fullName evidence="3">DUF4760 domain-containing protein</fullName>
    </recommendedName>
</protein>
<accession>A0A838XCK3</accession>